<keyword evidence="7" id="KW-0223">Dioxygenase</keyword>
<evidence type="ECO:0000256" key="4">
    <source>
        <dbReference type="ARBA" id="ARBA00023014"/>
    </source>
</evidence>
<keyword evidence="1" id="KW-0001">2Fe-2S</keyword>
<evidence type="ECO:0000313" key="8">
    <source>
        <dbReference type="Proteomes" id="UP000199607"/>
    </source>
</evidence>
<dbReference type="GO" id="GO:0051213">
    <property type="term" value="F:dioxygenase activity"/>
    <property type="evidence" value="ECO:0007669"/>
    <property type="project" value="UniProtKB-KW"/>
</dbReference>
<dbReference type="Gene3D" id="2.102.10.10">
    <property type="entry name" value="Rieske [2Fe-2S] iron-sulphur domain"/>
    <property type="match status" value="1"/>
</dbReference>
<gene>
    <name evidence="7" type="ORF">SAMN04487950_1161</name>
</gene>
<dbReference type="PANTHER" id="PTHR21496">
    <property type="entry name" value="FERREDOXIN-RELATED"/>
    <property type="match status" value="1"/>
</dbReference>
<dbReference type="AlphaFoldDB" id="A0A1I4CHE0"/>
<feature type="domain" description="Rieske" evidence="6">
    <location>
        <begin position="9"/>
        <end position="103"/>
    </location>
</feature>
<dbReference type="Proteomes" id="UP000199607">
    <property type="component" value="Unassembled WGS sequence"/>
</dbReference>
<accession>A0A1I4CHE0</accession>
<protein>
    <submittedName>
        <fullName evidence="7">Ferredoxin subunit of nitrite reductase or a ring-hydroxylating dioxygenase</fullName>
    </submittedName>
</protein>
<evidence type="ECO:0000256" key="2">
    <source>
        <dbReference type="ARBA" id="ARBA00022723"/>
    </source>
</evidence>
<keyword evidence="8" id="KW-1185">Reference proteome</keyword>
<organism evidence="7 8">
    <name type="scientific">Halogranum rubrum</name>
    <dbReference type="NCBI Taxonomy" id="553466"/>
    <lineage>
        <taxon>Archaea</taxon>
        <taxon>Methanobacteriati</taxon>
        <taxon>Methanobacteriota</taxon>
        <taxon>Stenosarchaea group</taxon>
        <taxon>Halobacteria</taxon>
        <taxon>Halobacteriales</taxon>
        <taxon>Haloferacaceae</taxon>
    </lineage>
</organism>
<reference evidence="8" key="1">
    <citation type="submission" date="2016-10" db="EMBL/GenBank/DDBJ databases">
        <authorList>
            <person name="Varghese N."/>
            <person name="Submissions S."/>
        </authorList>
    </citation>
    <scope>NUCLEOTIDE SEQUENCE [LARGE SCALE GENOMIC DNA]</scope>
    <source>
        <strain evidence="8">CGMCC 1.7738</strain>
    </source>
</reference>
<dbReference type="PANTHER" id="PTHR21496:SF0">
    <property type="entry name" value="RIESKE DOMAIN-CONTAINING PROTEIN"/>
    <property type="match status" value="1"/>
</dbReference>
<evidence type="ECO:0000256" key="3">
    <source>
        <dbReference type="ARBA" id="ARBA00023004"/>
    </source>
</evidence>
<dbReference type="EMBL" id="FOTC01000001">
    <property type="protein sequence ID" value="SFK80163.1"/>
    <property type="molecule type" value="Genomic_DNA"/>
</dbReference>
<evidence type="ECO:0000313" key="7">
    <source>
        <dbReference type="EMBL" id="SFK80163.1"/>
    </source>
</evidence>
<keyword evidence="2" id="KW-0479">Metal-binding</keyword>
<dbReference type="InterPro" id="IPR036922">
    <property type="entry name" value="Rieske_2Fe-2S_sf"/>
</dbReference>
<dbReference type="RefSeq" id="WP_089866873.1">
    <property type="nucleotide sequence ID" value="NZ_FOTC01000001.1"/>
</dbReference>
<dbReference type="SUPFAM" id="SSF50022">
    <property type="entry name" value="ISP domain"/>
    <property type="match status" value="1"/>
</dbReference>
<keyword evidence="3" id="KW-0408">Iron</keyword>
<comment type="cofactor">
    <cofactor evidence="5">
        <name>[2Fe-2S] cluster</name>
        <dbReference type="ChEBI" id="CHEBI:190135"/>
    </cofactor>
</comment>
<dbReference type="CDD" id="cd03467">
    <property type="entry name" value="Rieske"/>
    <property type="match status" value="1"/>
</dbReference>
<keyword evidence="4" id="KW-0411">Iron-sulfur</keyword>
<evidence type="ECO:0000256" key="1">
    <source>
        <dbReference type="ARBA" id="ARBA00022714"/>
    </source>
</evidence>
<dbReference type="PROSITE" id="PS51296">
    <property type="entry name" value="RIESKE"/>
    <property type="match status" value="1"/>
</dbReference>
<dbReference type="GO" id="GO:0046872">
    <property type="term" value="F:metal ion binding"/>
    <property type="evidence" value="ECO:0007669"/>
    <property type="project" value="UniProtKB-KW"/>
</dbReference>
<dbReference type="Pfam" id="PF00355">
    <property type="entry name" value="Rieske"/>
    <property type="match status" value="1"/>
</dbReference>
<sequence>MSVPADGYVEAVPLSDLRAEGRKLVTLDGAHVALFYHEGEVRAVDNRCPHMGFPLTEGSVDDGILTCHWHHARFELSCGDTFDPWADDVQAYPVEVDDENDTVYVDPHPDPDEPPAERWATRLERGLEQNLRLVTAKAAIGLVDADVDPAEQVKTGVLFGTRYREGGWSSGLTILTLLANVLPDLRDEDRKRALYQGNVHVAMDCADQPPKFDQTAFDARELSPERLESWFRDTIEVRDPDGAERCLRTAVAEGCSQSELVGMLAAAATDHRYLNTGHTMDFVNKACEALDIVGWEHAEHVLPSLVEGLATAERAEERSSWRQPVDLAARLDETFERLDELVESGAGSTWQTPANFTDTLHSDDPEVVVGALEDAISEGATVEELAAAVAFAAGKRVAQFATANEFSDWNTVHHTFTYANAVHQLSQRTESRELYRGVFDAAVNVYLDRFLNTPPAPIPDEGDADANPEELLGSLLEAFDTEGRVNEAGRLAAHYLDAGGDPARLRQRLGEGLLREDAGFHTYQALEAGFAQYDEREDREERRTLLVAVARYLAAHFPTRREREQTFTIAARLQRGEKIHEA</sequence>
<evidence type="ECO:0000256" key="5">
    <source>
        <dbReference type="ARBA" id="ARBA00034078"/>
    </source>
</evidence>
<dbReference type="InterPro" id="IPR017941">
    <property type="entry name" value="Rieske_2Fe-2S"/>
</dbReference>
<dbReference type="GO" id="GO:0051537">
    <property type="term" value="F:2 iron, 2 sulfur cluster binding"/>
    <property type="evidence" value="ECO:0007669"/>
    <property type="project" value="UniProtKB-KW"/>
</dbReference>
<proteinExistence type="predicted"/>
<evidence type="ECO:0000259" key="6">
    <source>
        <dbReference type="PROSITE" id="PS51296"/>
    </source>
</evidence>
<keyword evidence="7" id="KW-0560">Oxidoreductase</keyword>
<dbReference type="STRING" id="553466.SAMN04487950_1161"/>
<name>A0A1I4CHE0_9EURY</name>